<accession>A0A1T2Y2S5</accession>
<gene>
    <name evidence="2" type="ORF">BFW87_26565</name>
</gene>
<evidence type="ECO:0000313" key="2">
    <source>
        <dbReference type="EMBL" id="OPA86369.1"/>
    </source>
</evidence>
<evidence type="ECO:0000256" key="1">
    <source>
        <dbReference type="SAM" id="MobiDB-lite"/>
    </source>
</evidence>
<proteinExistence type="predicted"/>
<dbReference type="CDD" id="cd14729">
    <property type="entry name" value="RtxA-like"/>
    <property type="match status" value="1"/>
</dbReference>
<dbReference type="Gene3D" id="3.40.50.11550">
    <property type="match status" value="1"/>
</dbReference>
<name>A0A1T2Y2S5_PSEFL</name>
<protein>
    <submittedName>
        <fullName evidence="2">Uncharacterized protein</fullName>
    </submittedName>
</protein>
<dbReference type="Proteomes" id="UP000190965">
    <property type="component" value="Unassembled WGS sequence"/>
</dbReference>
<dbReference type="AlphaFoldDB" id="A0A1T2Y2S5"/>
<sequence>MPTTPITALPDGRQALKAALGDRRNLQTLAQVLTATVAKLPENADAQAVASALQQTHMPINPVSTFMHSRTLKPATVSLEAFIKDQGIWMPEGVADLKALAHALAEQALTHPLGNFAGALSWSLPLSVNDQREVFNAVACNSAQLAGLPLQNARWGALDYLAEAQSLSTAELSDPVKALEKLLDSPRAQALGEAIQLKVRGIATDKSVNDYVLAAIHLGLDPQSIDSATRNSVAGFDLAANAHFGKSPAEVISALAEHLSSTGKTARHTAELGARLLLARVAPQFLITDIPAGVSIASQAWANLCLAVASIESQTPGKTARMSFSEVMQAAEALPTVSDAAQKAIVIDWAVANQVVDKRLDDAYPSDEIQTALEAFNQQQTDLKAASDRLETPMPNRKAMALALLKKKFGDGVDFEQKNLRINYGTEIKGLRFSNPYSMLDITMQGLKLGDSWQVHGATTLDLPKFVAFTRSSEFNIPAAFDKAFADVIHNYKSIKKDLVMNAITHLPLEDRTQLSYGKLRFFKENSYKTSPIPFVGDRLFHSSPTILVQTEHEGKKQSYAFDTVKGTIQKVLNHPANRQPDYISNEVTKVEEFFPDANAHALKEFRTIYRRPNLFQNPRIQDVADTVVKGLEIDSAAVRRQAEGRTPAEQRRDTVTSIGELLLDLIPLRSAIVNLSTGNYKDAVTDLAFDVFGLLTAGVGTAAKLAKGASKTTSTVGKVLRATRVIGANTLSALNPLSGLGDLTVGAGKLTLAGVEKASEGIQRVRGAFTGSDLIKAGSEFDAAAIGVFQQGGRHLEVGAVQHDGKWYAIDQATLQPYGPPLEGFSTQDTLMPKALNPGGTRHHPYHQGTSSPSTLEPLPDGNYVESTKGKLKWSHFAYEDTKKQTVQKFQDEMNGYYEAVTAGTKSTPPRPTLPDYPGTVPAEKLITDALKSAPGIVFGESHSEMASFRLLFDKAEQLKQEGVKKVYLEGVIDFPGHGAIDDGLGLLGNSQLPRTNPTYAELVARLKENGIDVVPLDHYYLTRHKDQKIQRATTGNGSERRLKEFNYYASKVIQSDAGTDKWVALVGRSHMNTSEGILGLAEQTGATGVAIFNLIKPGVAPFGLKFKTNLADPNKPILPGQIPGDLHILA</sequence>
<evidence type="ECO:0000313" key="3">
    <source>
        <dbReference type="Proteomes" id="UP000190965"/>
    </source>
</evidence>
<dbReference type="EMBL" id="MSDF01000052">
    <property type="protein sequence ID" value="OPA86369.1"/>
    <property type="molecule type" value="Genomic_DNA"/>
</dbReference>
<reference evidence="2 3" key="1">
    <citation type="submission" date="2016-12" db="EMBL/GenBank/DDBJ databases">
        <title>Draft genome sequences of seven strains of Pseudomonas fluorescens that produce 4-formylaminooxyvinylglycine.</title>
        <authorList>
            <person name="Okrent R.A."/>
            <person name="Manning V.A."/>
            <person name="Trippe K.M."/>
        </authorList>
    </citation>
    <scope>NUCLEOTIDE SEQUENCE [LARGE SCALE GENOMIC DNA]</scope>
    <source>
        <strain evidence="2 3">P5A</strain>
    </source>
</reference>
<organism evidence="2 3">
    <name type="scientific">Pseudomonas fluorescens</name>
    <dbReference type="NCBI Taxonomy" id="294"/>
    <lineage>
        <taxon>Bacteria</taxon>
        <taxon>Pseudomonadati</taxon>
        <taxon>Pseudomonadota</taxon>
        <taxon>Gammaproteobacteria</taxon>
        <taxon>Pseudomonadales</taxon>
        <taxon>Pseudomonadaceae</taxon>
        <taxon>Pseudomonas</taxon>
    </lineage>
</organism>
<comment type="caution">
    <text evidence="2">The sequence shown here is derived from an EMBL/GenBank/DDBJ whole genome shotgun (WGS) entry which is preliminary data.</text>
</comment>
<feature type="region of interest" description="Disordered" evidence="1">
    <location>
        <begin position="837"/>
        <end position="860"/>
    </location>
</feature>
<dbReference type="SUPFAM" id="SSF159501">
    <property type="entry name" value="EreA/ChaN-like"/>
    <property type="match status" value="1"/>
</dbReference>